<accession>A0A7I8VVX6</accession>
<gene>
    <name evidence="1" type="ORF">DGYR_LOCUS8576</name>
</gene>
<keyword evidence="2" id="KW-1185">Reference proteome</keyword>
<dbReference type="AlphaFoldDB" id="A0A7I8VVX6"/>
<proteinExistence type="predicted"/>
<comment type="caution">
    <text evidence="1">The sequence shown here is derived from an EMBL/GenBank/DDBJ whole genome shotgun (WGS) entry which is preliminary data.</text>
</comment>
<name>A0A7I8VVX6_9ANNE</name>
<evidence type="ECO:0000313" key="2">
    <source>
        <dbReference type="Proteomes" id="UP000549394"/>
    </source>
</evidence>
<dbReference type="OrthoDB" id="9992480at2759"/>
<reference evidence="1 2" key="1">
    <citation type="submission" date="2020-08" db="EMBL/GenBank/DDBJ databases">
        <authorList>
            <person name="Hejnol A."/>
        </authorList>
    </citation>
    <scope>NUCLEOTIDE SEQUENCE [LARGE SCALE GENOMIC DNA]</scope>
</reference>
<organism evidence="1 2">
    <name type="scientific">Dimorphilus gyrociliatus</name>
    <dbReference type="NCBI Taxonomy" id="2664684"/>
    <lineage>
        <taxon>Eukaryota</taxon>
        <taxon>Metazoa</taxon>
        <taxon>Spiralia</taxon>
        <taxon>Lophotrochozoa</taxon>
        <taxon>Annelida</taxon>
        <taxon>Polychaeta</taxon>
        <taxon>Polychaeta incertae sedis</taxon>
        <taxon>Dinophilidae</taxon>
        <taxon>Dimorphilus</taxon>
    </lineage>
</organism>
<dbReference type="EMBL" id="CAJFCJ010000012">
    <property type="protein sequence ID" value="CAD5120482.1"/>
    <property type="molecule type" value="Genomic_DNA"/>
</dbReference>
<sequence>MFSIPRSSSMEYFPPPSYNEVVRTHANDIALHQIPFSIPNIRVTFMDFLPVCIRDNDIFSNTRYEPFSKLIDKANNWLSEHNNFAVINCETVCAAKDPEKSYIDSKLTSLTPAILEESEFSINMIKFLRLYLRSKTETDPSEANQIGYYNIVPNLNDSENENSIQKHGPIESTIRKFNNFILQNSINGKIINLETVGYSKKHFPENPEESRYHENTFDNSENSIILRIFYMKGSPTYEQIGTIEFLPNHNNYGRNSPVAVYDSTGELIERAQRWLEQHNTARVLNLQTTNIDFKKAMKKETLRSIEDLRSKYCLEKTLSSLRLYYIIGESPLSFSTIGGISARTFTPALLVQKTCRMHEFETLDKLFEREIIPYLNYNSNARIINAETVPYFISNSSELSVYSKKRRPEIILTCIRIYFDTPVSEPPPGFIHKSEPPIFEQEGCCNVL</sequence>
<evidence type="ECO:0000313" key="1">
    <source>
        <dbReference type="EMBL" id="CAD5120482.1"/>
    </source>
</evidence>
<dbReference type="Proteomes" id="UP000549394">
    <property type="component" value="Unassembled WGS sequence"/>
</dbReference>
<protein>
    <submittedName>
        <fullName evidence="1">DgyrCDS9048</fullName>
    </submittedName>
</protein>